<feature type="domain" description="IrrE N-terminal-like" evidence="1">
    <location>
        <begin position="33"/>
        <end position="103"/>
    </location>
</feature>
<accession>A0A450XJP9</accession>
<dbReference type="InterPro" id="IPR010359">
    <property type="entry name" value="IrrE_HExxH"/>
</dbReference>
<proteinExistence type="predicted"/>
<dbReference type="Pfam" id="PF06114">
    <property type="entry name" value="Peptidase_M78"/>
    <property type="match status" value="1"/>
</dbReference>
<dbReference type="EMBL" id="CAADGH010000010">
    <property type="protein sequence ID" value="VFK74811.1"/>
    <property type="molecule type" value="Genomic_DNA"/>
</dbReference>
<reference evidence="3" key="1">
    <citation type="submission" date="2019-02" db="EMBL/GenBank/DDBJ databases">
        <authorList>
            <person name="Gruber-Vodicka R. H."/>
            <person name="Seah K. B. B."/>
        </authorList>
    </citation>
    <scope>NUCLEOTIDE SEQUENCE</scope>
    <source>
        <strain evidence="2">BECK_BZ197</strain>
        <strain evidence="4">BECK_BZ198</strain>
        <strain evidence="3">BECK_BZ199</strain>
    </source>
</reference>
<evidence type="ECO:0000313" key="4">
    <source>
        <dbReference type="EMBL" id="VFK74811.1"/>
    </source>
</evidence>
<protein>
    <recommendedName>
        <fullName evidence="1">IrrE N-terminal-like domain-containing protein</fullName>
    </recommendedName>
</protein>
<dbReference type="EMBL" id="CAADFO010000036">
    <property type="protein sequence ID" value="VFK28302.1"/>
    <property type="molecule type" value="Genomic_DNA"/>
</dbReference>
<dbReference type="PANTHER" id="PTHR43236">
    <property type="entry name" value="ANTITOXIN HIGA1"/>
    <property type="match status" value="1"/>
</dbReference>
<dbReference type="AlphaFoldDB" id="A0A450XJP9"/>
<organism evidence="3">
    <name type="scientific">Candidatus Kentrum sp. MB</name>
    <dbReference type="NCBI Taxonomy" id="2138164"/>
    <lineage>
        <taxon>Bacteria</taxon>
        <taxon>Pseudomonadati</taxon>
        <taxon>Pseudomonadota</taxon>
        <taxon>Gammaproteobacteria</taxon>
        <taxon>Candidatus Kentrum</taxon>
    </lineage>
</organism>
<evidence type="ECO:0000313" key="2">
    <source>
        <dbReference type="EMBL" id="VFK28302.1"/>
    </source>
</evidence>
<sequence length="214" mass="24869">MRGTSHNLSLFVIGLQPPSGIEFDAFLISAESHAAICVNSNKPFVRLHFSILHEIAHLLFDRDKGCEIDTWPENLYAEKIKHQDQPEFIANKFAQFFLIPYQWAMESAKRWPHINVNNAQGMLNEAQTSRSVMVNAICDFLRNERWGEYNSMSWALYREIEETLDEKHINSGKANFIEDIILGNRRHLLDTLNKNKDAYSHEIIGWIRNTLQLI</sequence>
<dbReference type="EMBL" id="CAADFQ010000010">
    <property type="protein sequence ID" value="VFK29511.1"/>
    <property type="molecule type" value="Genomic_DNA"/>
</dbReference>
<gene>
    <name evidence="2" type="ORF">BECKMB1821G_GA0114241_10362</name>
    <name evidence="4" type="ORF">BECKMB1821H_GA0114242_101038</name>
    <name evidence="3" type="ORF">BECKMB1821I_GA0114274_101038</name>
</gene>
<name>A0A450XJP9_9GAMM</name>
<dbReference type="PANTHER" id="PTHR43236:SF1">
    <property type="entry name" value="BLL7220 PROTEIN"/>
    <property type="match status" value="1"/>
</dbReference>
<evidence type="ECO:0000259" key="1">
    <source>
        <dbReference type="Pfam" id="PF06114"/>
    </source>
</evidence>
<dbReference type="Gene3D" id="1.10.10.2910">
    <property type="match status" value="1"/>
</dbReference>
<dbReference type="InterPro" id="IPR052345">
    <property type="entry name" value="Rad_response_metalloprotease"/>
</dbReference>
<evidence type="ECO:0000313" key="3">
    <source>
        <dbReference type="EMBL" id="VFK29511.1"/>
    </source>
</evidence>